<organism evidence="5 6">
    <name type="scientific">Actinocrinis puniceicyclus</name>
    <dbReference type="NCBI Taxonomy" id="977794"/>
    <lineage>
        <taxon>Bacteria</taxon>
        <taxon>Bacillati</taxon>
        <taxon>Actinomycetota</taxon>
        <taxon>Actinomycetes</taxon>
        <taxon>Catenulisporales</taxon>
        <taxon>Actinospicaceae</taxon>
        <taxon>Actinocrinis</taxon>
    </lineage>
</organism>
<dbReference type="Pfam" id="PF00534">
    <property type="entry name" value="Glycos_transf_1"/>
    <property type="match status" value="1"/>
</dbReference>
<evidence type="ECO:0000313" key="5">
    <source>
        <dbReference type="EMBL" id="MBS2965454.1"/>
    </source>
</evidence>
<evidence type="ECO:0000259" key="3">
    <source>
        <dbReference type="Pfam" id="PF00534"/>
    </source>
</evidence>
<dbReference type="EC" id="2.4.1.21" evidence="5"/>
<protein>
    <submittedName>
        <fullName evidence="5">Glycogen synthase</fullName>
        <ecNumber evidence="5">2.4.1.21</ecNumber>
    </submittedName>
</protein>
<dbReference type="Gene3D" id="3.40.50.2000">
    <property type="entry name" value="Glycogen Phosphorylase B"/>
    <property type="match status" value="2"/>
</dbReference>
<reference evidence="5" key="1">
    <citation type="submission" date="2021-04" db="EMBL/GenBank/DDBJ databases">
        <title>Genome based classification of Actinospica acidithermotolerans sp. nov., an actinobacterium isolated from an Indonesian hot spring.</title>
        <authorList>
            <person name="Kusuma A.B."/>
            <person name="Putra K.E."/>
            <person name="Nafisah S."/>
            <person name="Loh J."/>
            <person name="Nouioui I."/>
            <person name="Goodfellow M."/>
        </authorList>
    </citation>
    <scope>NUCLEOTIDE SEQUENCE</scope>
    <source>
        <strain evidence="5">DSM 45618</strain>
    </source>
</reference>
<feature type="domain" description="Glycosyl transferase family 1" evidence="3">
    <location>
        <begin position="193"/>
        <end position="366"/>
    </location>
</feature>
<dbReference type="AlphaFoldDB" id="A0A8J8BG66"/>
<evidence type="ECO:0000256" key="1">
    <source>
        <dbReference type="ARBA" id="ARBA00022676"/>
    </source>
</evidence>
<dbReference type="PANTHER" id="PTHR12526:SF590">
    <property type="entry name" value="ALPHA-MALTOSE-1-PHOSPHATE SYNTHASE"/>
    <property type="match status" value="1"/>
</dbReference>
<proteinExistence type="predicted"/>
<evidence type="ECO:0000313" key="6">
    <source>
        <dbReference type="Proteomes" id="UP000677913"/>
    </source>
</evidence>
<dbReference type="RefSeq" id="WP_211469812.1">
    <property type="nucleotide sequence ID" value="NZ_JAGSXH010000084.1"/>
</dbReference>
<dbReference type="GO" id="GO:0009011">
    <property type="term" value="F:alpha-1,4-glucan glucosyltransferase (ADP-glucose donor) activity"/>
    <property type="evidence" value="ECO:0007669"/>
    <property type="project" value="UniProtKB-EC"/>
</dbReference>
<evidence type="ECO:0000256" key="2">
    <source>
        <dbReference type="ARBA" id="ARBA00022679"/>
    </source>
</evidence>
<name>A0A8J8BG66_9ACTN</name>
<dbReference type="Proteomes" id="UP000677913">
    <property type="component" value="Unassembled WGS sequence"/>
</dbReference>
<keyword evidence="6" id="KW-1185">Reference proteome</keyword>
<dbReference type="InterPro" id="IPR028098">
    <property type="entry name" value="Glyco_trans_4-like_N"/>
</dbReference>
<keyword evidence="2 5" id="KW-0808">Transferase</keyword>
<feature type="domain" description="Glycosyltransferase subfamily 4-like N-terminal" evidence="4">
    <location>
        <begin position="15"/>
        <end position="181"/>
    </location>
</feature>
<accession>A0A8J8BG66</accession>
<dbReference type="InterPro" id="IPR001296">
    <property type="entry name" value="Glyco_trans_1"/>
</dbReference>
<gene>
    <name evidence="5" type="primary">glgA</name>
    <name evidence="5" type="ORF">KGA66_20550</name>
</gene>
<dbReference type="InterPro" id="IPR011875">
    <property type="entry name" value="M1P_synthase"/>
</dbReference>
<dbReference type="EMBL" id="JAGSXH010000084">
    <property type="protein sequence ID" value="MBS2965454.1"/>
    <property type="molecule type" value="Genomic_DNA"/>
</dbReference>
<comment type="caution">
    <text evidence="5">The sequence shown here is derived from an EMBL/GenBank/DDBJ whole genome shotgun (WGS) entry which is preliminary data.</text>
</comment>
<dbReference type="PANTHER" id="PTHR12526">
    <property type="entry name" value="GLYCOSYLTRANSFERASE"/>
    <property type="match status" value="1"/>
</dbReference>
<dbReference type="Pfam" id="PF13439">
    <property type="entry name" value="Glyco_transf_4"/>
    <property type="match status" value="1"/>
</dbReference>
<dbReference type="GO" id="GO:0009250">
    <property type="term" value="P:glucan biosynthetic process"/>
    <property type="evidence" value="ECO:0007669"/>
    <property type="project" value="InterPro"/>
</dbReference>
<dbReference type="NCBIfam" id="TIGR02149">
    <property type="entry name" value="glgA_Coryne"/>
    <property type="match status" value="1"/>
</dbReference>
<evidence type="ECO:0000259" key="4">
    <source>
        <dbReference type="Pfam" id="PF13439"/>
    </source>
</evidence>
<keyword evidence="1 5" id="KW-0328">Glycosyltransferase</keyword>
<dbReference type="CDD" id="cd03801">
    <property type="entry name" value="GT4_PimA-like"/>
    <property type="match status" value="1"/>
</dbReference>
<dbReference type="SUPFAM" id="SSF53756">
    <property type="entry name" value="UDP-Glycosyltransferase/glycogen phosphorylase"/>
    <property type="match status" value="1"/>
</dbReference>
<sequence length="390" mass="42171">MRVGLLTKEFPPDVYGGAGVHVEFLARELRALTDLRVHCWAGAQPTEDDPGVRRHAPAQELADANEALRSLSVDLAMAAAVADRDLVHSHTWYANLGGHLAKLLYGIPHVMTAHSLEPLRPWKAEQLAGGYALSSWAERTAIESADAVIAVSHGMREDILRCYPALEPARVHVVHNGIDTALYRPDPGTDALARHGIDPDRPYVLFVGRITRQKGVPHLLRAARALPPSAQLVLCAGAPDTPAIDREFRELVDELREIRDGVLWIPQMLARPDVIQLLSHAAVFACPSVYEPLGIVNLEAMACGAPVVASAVGGIPEVVRDGTTGLLVPYDEKDPAAFEAAFAEALTATIGDPAGAARMGEAGRERAVREFGWDAIARRTVAVYERLARR</sequence>